<dbReference type="HOGENOM" id="CLU_2347531_0_0_1"/>
<evidence type="ECO:0000313" key="1">
    <source>
        <dbReference type="EMBL" id="KIK13240.1"/>
    </source>
</evidence>
<dbReference type="Proteomes" id="UP000054018">
    <property type="component" value="Unassembled WGS sequence"/>
</dbReference>
<gene>
    <name evidence="1" type="ORF">PISMIDRAFT_411719</name>
</gene>
<evidence type="ECO:0000313" key="2">
    <source>
        <dbReference type="Proteomes" id="UP000054018"/>
    </source>
</evidence>
<dbReference type="EMBL" id="KN834008">
    <property type="protein sequence ID" value="KIK13240.1"/>
    <property type="molecule type" value="Genomic_DNA"/>
</dbReference>
<proteinExistence type="predicted"/>
<keyword evidence="2" id="KW-1185">Reference proteome</keyword>
<protein>
    <submittedName>
        <fullName evidence="1">Unplaced genomic scaffold scaffold_324, whole genome shotgun sequence</fullName>
    </submittedName>
</protein>
<organism evidence="1 2">
    <name type="scientific">Pisolithus microcarpus 441</name>
    <dbReference type="NCBI Taxonomy" id="765257"/>
    <lineage>
        <taxon>Eukaryota</taxon>
        <taxon>Fungi</taxon>
        <taxon>Dikarya</taxon>
        <taxon>Basidiomycota</taxon>
        <taxon>Agaricomycotina</taxon>
        <taxon>Agaricomycetes</taxon>
        <taxon>Agaricomycetidae</taxon>
        <taxon>Boletales</taxon>
        <taxon>Sclerodermatineae</taxon>
        <taxon>Pisolithaceae</taxon>
        <taxon>Pisolithus</taxon>
    </lineage>
</organism>
<accession>A0A0C9XLK9</accession>
<dbReference type="AlphaFoldDB" id="A0A0C9XLK9"/>
<reference evidence="2" key="2">
    <citation type="submission" date="2015-01" db="EMBL/GenBank/DDBJ databases">
        <title>Evolutionary Origins and Diversification of the Mycorrhizal Mutualists.</title>
        <authorList>
            <consortium name="DOE Joint Genome Institute"/>
            <consortium name="Mycorrhizal Genomics Consortium"/>
            <person name="Kohler A."/>
            <person name="Kuo A."/>
            <person name="Nagy L.G."/>
            <person name="Floudas D."/>
            <person name="Copeland A."/>
            <person name="Barry K.W."/>
            <person name="Cichocki N."/>
            <person name="Veneault-Fourrey C."/>
            <person name="LaButti K."/>
            <person name="Lindquist E.A."/>
            <person name="Lipzen A."/>
            <person name="Lundell T."/>
            <person name="Morin E."/>
            <person name="Murat C."/>
            <person name="Riley R."/>
            <person name="Ohm R."/>
            <person name="Sun H."/>
            <person name="Tunlid A."/>
            <person name="Henrissat B."/>
            <person name="Grigoriev I.V."/>
            <person name="Hibbett D.S."/>
            <person name="Martin F."/>
        </authorList>
    </citation>
    <scope>NUCLEOTIDE SEQUENCE [LARGE SCALE GENOMIC DNA]</scope>
    <source>
        <strain evidence="2">441</strain>
    </source>
</reference>
<sequence length="97" mass="11160">MSLLLNIRFRTVSKLLMVITIHEKKNPSQSRPCTDPRVAGNEASALSCFVPLCSCWRLDRFVLGIFRACVCSPRYKQDTLRSCERLYHLRSLQVCVL</sequence>
<name>A0A0C9XLK9_9AGAM</name>
<reference evidence="1 2" key="1">
    <citation type="submission" date="2014-04" db="EMBL/GenBank/DDBJ databases">
        <authorList>
            <consortium name="DOE Joint Genome Institute"/>
            <person name="Kuo A."/>
            <person name="Kohler A."/>
            <person name="Costa M.D."/>
            <person name="Nagy L.G."/>
            <person name="Floudas D."/>
            <person name="Copeland A."/>
            <person name="Barry K.W."/>
            <person name="Cichocki N."/>
            <person name="Veneault-Fourrey C."/>
            <person name="LaButti K."/>
            <person name="Lindquist E.A."/>
            <person name="Lipzen A."/>
            <person name="Lundell T."/>
            <person name="Morin E."/>
            <person name="Murat C."/>
            <person name="Sun H."/>
            <person name="Tunlid A."/>
            <person name="Henrissat B."/>
            <person name="Grigoriev I.V."/>
            <person name="Hibbett D.S."/>
            <person name="Martin F."/>
            <person name="Nordberg H.P."/>
            <person name="Cantor M.N."/>
            <person name="Hua S.X."/>
        </authorList>
    </citation>
    <scope>NUCLEOTIDE SEQUENCE [LARGE SCALE GENOMIC DNA]</scope>
    <source>
        <strain evidence="1 2">441</strain>
    </source>
</reference>